<evidence type="ECO:0000313" key="2">
    <source>
        <dbReference type="EMBL" id="KAF4475413.1"/>
    </source>
</evidence>
<dbReference type="PANTHER" id="PTHR21310">
    <property type="entry name" value="AMINOGLYCOSIDE PHOSPHOTRANSFERASE-RELATED-RELATED"/>
    <property type="match status" value="1"/>
</dbReference>
<dbReference type="Gene3D" id="3.90.1200.10">
    <property type="match status" value="1"/>
</dbReference>
<dbReference type="InParanoid" id="A0A7J6IGA8"/>
<gene>
    <name evidence="3" type="ORF">CGGC5_v005876</name>
    <name evidence="2" type="ORF">CGGC5_v016013</name>
</gene>
<dbReference type="InterPro" id="IPR011009">
    <property type="entry name" value="Kinase-like_dom_sf"/>
</dbReference>
<dbReference type="GO" id="GO:0004672">
    <property type="term" value="F:protein kinase activity"/>
    <property type="evidence" value="ECO:0007669"/>
    <property type="project" value="InterPro"/>
</dbReference>
<dbReference type="OrthoDB" id="5327538at2759"/>
<sequence length="323" mass="37189">MLPKDEPRLDEESILTAVRQLNLRGTFLSVDGQFRGGQCSVYKLSFLPQGDTQDRKSIAVRVPLHMTDRDGIVSALRTEWQTLSKLKQQDFRWSPEPLGFSLTFDNPIKHPFLVLSWGEGSQARWDDYHPPRLLRDKFLEELATIQTRLIECSMEDGKTTWQGFFERIIRNKRSRVINGMLPGLSEKDCDEQQARLCEVLSIEGQADYNNRSFAVDHGDLKPENVIVDEHYNIKCIIDWGFADTVPLPRAAALPRFLWGKSLSPTAQQDKRSYLASIRAQRCSQATLRQFQLEGNLDFRAIFLESLFSKNVHMMLARNGWQID</sequence>
<keyword evidence="4" id="KW-1185">Reference proteome</keyword>
<dbReference type="InterPro" id="IPR000719">
    <property type="entry name" value="Prot_kinase_dom"/>
</dbReference>
<proteinExistence type="predicted"/>
<dbReference type="Proteomes" id="UP000011096">
    <property type="component" value="Unassembled WGS sequence"/>
</dbReference>
<dbReference type="Pfam" id="PF01636">
    <property type="entry name" value="APH"/>
    <property type="match status" value="1"/>
</dbReference>
<evidence type="ECO:0000313" key="3">
    <source>
        <dbReference type="EMBL" id="KAF4486870.1"/>
    </source>
</evidence>
<dbReference type="PROSITE" id="PS00108">
    <property type="entry name" value="PROTEIN_KINASE_ST"/>
    <property type="match status" value="1"/>
</dbReference>
<dbReference type="InterPro" id="IPR051678">
    <property type="entry name" value="AGP_Transferase"/>
</dbReference>
<dbReference type="PROSITE" id="PS50011">
    <property type="entry name" value="PROTEIN_KINASE_DOM"/>
    <property type="match status" value="1"/>
</dbReference>
<dbReference type="EMBL" id="ANPB02000010">
    <property type="protein sequence ID" value="KAF4475413.1"/>
    <property type="molecule type" value="Genomic_DNA"/>
</dbReference>
<dbReference type="SUPFAM" id="SSF56112">
    <property type="entry name" value="Protein kinase-like (PK-like)"/>
    <property type="match status" value="1"/>
</dbReference>
<protein>
    <recommendedName>
        <fullName evidence="1">Protein kinase domain-containing protein</fullName>
    </recommendedName>
</protein>
<accession>A0A7J6IGA8</accession>
<dbReference type="AlphaFoldDB" id="A0A7J6IGA8"/>
<dbReference type="RefSeq" id="XP_031876311.1">
    <property type="nucleotide sequence ID" value="XM_032027286.1"/>
</dbReference>
<dbReference type="GO" id="GO:0005524">
    <property type="term" value="F:ATP binding"/>
    <property type="evidence" value="ECO:0007669"/>
    <property type="project" value="InterPro"/>
</dbReference>
<dbReference type="GeneID" id="43611416"/>
<organism evidence="2 4">
    <name type="scientific">Colletotrichum fructicola (strain Nara gc5)</name>
    <name type="common">Anthracnose fungus</name>
    <name type="synonym">Colletotrichum gloeosporioides (strain Nara gc5)</name>
    <dbReference type="NCBI Taxonomy" id="1213859"/>
    <lineage>
        <taxon>Eukaryota</taxon>
        <taxon>Fungi</taxon>
        <taxon>Dikarya</taxon>
        <taxon>Ascomycota</taxon>
        <taxon>Pezizomycotina</taxon>
        <taxon>Sordariomycetes</taxon>
        <taxon>Hypocreomycetidae</taxon>
        <taxon>Glomerellales</taxon>
        <taxon>Glomerellaceae</taxon>
        <taxon>Colletotrichum</taxon>
        <taxon>Colletotrichum gloeosporioides species complex</taxon>
    </lineage>
</organism>
<dbReference type="InterPro" id="IPR008271">
    <property type="entry name" value="Ser/Thr_kinase_AS"/>
</dbReference>
<reference evidence="2 4" key="1">
    <citation type="submission" date="2012-08" db="EMBL/GenBank/DDBJ databases">
        <authorList>
            <person name="Gan P.H.P."/>
            <person name="Ikeda K."/>
            <person name="Irieda H."/>
            <person name="Narusaka M."/>
            <person name="O'Connell R.J."/>
            <person name="Narusaka Y."/>
            <person name="Takano Y."/>
            <person name="Kubo Y."/>
            <person name="Shirasu K."/>
        </authorList>
    </citation>
    <scope>NUCLEOTIDE SEQUENCE [LARGE SCALE GENOMIC DNA]</scope>
    <source>
        <strain evidence="2 4">Nara gc5</strain>
    </source>
</reference>
<evidence type="ECO:0000259" key="1">
    <source>
        <dbReference type="PROSITE" id="PS50011"/>
    </source>
</evidence>
<comment type="caution">
    <text evidence="2">The sequence shown here is derived from an EMBL/GenBank/DDBJ whole genome shotgun (WGS) entry which is preliminary data.</text>
</comment>
<dbReference type="InterPro" id="IPR002575">
    <property type="entry name" value="Aminoglycoside_PTrfase"/>
</dbReference>
<name>A0A7J6IGA8_COLFN</name>
<feature type="domain" description="Protein kinase" evidence="1">
    <location>
        <begin position="27"/>
        <end position="323"/>
    </location>
</feature>
<dbReference type="EMBL" id="ANPB02000003">
    <property type="protein sequence ID" value="KAF4486870.1"/>
    <property type="molecule type" value="Genomic_DNA"/>
</dbReference>
<reference evidence="2 4" key="2">
    <citation type="submission" date="2020-04" db="EMBL/GenBank/DDBJ databases">
        <title>Genome sequencing and assembly of multiple isolates from the Colletotrichum gloeosporioides species complex.</title>
        <authorList>
            <person name="Gan P."/>
            <person name="Shirasu K."/>
        </authorList>
    </citation>
    <scope>NUCLEOTIDE SEQUENCE [LARGE SCALE GENOMIC DNA]</scope>
    <source>
        <strain evidence="2 4">Nara gc5</strain>
    </source>
</reference>
<evidence type="ECO:0000313" key="4">
    <source>
        <dbReference type="Proteomes" id="UP000011096"/>
    </source>
</evidence>